<feature type="compositionally biased region" description="Polar residues" evidence="12">
    <location>
        <begin position="136"/>
        <end position="148"/>
    </location>
</feature>
<gene>
    <name evidence="13" type="ordered locus">MICA_2199</name>
</gene>
<keyword evidence="3" id="KW-0963">Cytoplasm</keyword>
<evidence type="ECO:0000256" key="9">
    <source>
        <dbReference type="ARBA" id="ARBA00023125"/>
    </source>
</evidence>
<dbReference type="InterPro" id="IPR036388">
    <property type="entry name" value="WH-like_DNA-bd_sf"/>
</dbReference>
<keyword evidence="10" id="KW-0804">Transcription</keyword>
<evidence type="ECO:0000256" key="2">
    <source>
        <dbReference type="ARBA" id="ARBA00007957"/>
    </source>
</evidence>
<keyword evidence="5 11" id="KW-0479">Metal-binding</keyword>
<evidence type="ECO:0000313" key="14">
    <source>
        <dbReference type="Proteomes" id="UP000009286"/>
    </source>
</evidence>
<evidence type="ECO:0000256" key="12">
    <source>
        <dbReference type="SAM" id="MobiDB-lite"/>
    </source>
</evidence>
<dbReference type="InterPro" id="IPR036390">
    <property type="entry name" value="WH_DNA-bd_sf"/>
</dbReference>
<evidence type="ECO:0000256" key="10">
    <source>
        <dbReference type="ARBA" id="ARBA00023163"/>
    </source>
</evidence>
<sequence>MNVDFTHLLKDHNLSLTAVRLAVLQALHDHPHSDANTIFAAVQQRIPTATLQAVYNNLNALTEAAIIQEIKPKGRVSLYETRVGDNHHHIVCRTCGHIEDTDCKGLAPCLSPASTHGYAIDQAEVIFWGVCPSCQESSGQNTASNTHTGDNHEKCR</sequence>
<comment type="subcellular location">
    <subcellularLocation>
        <location evidence="1">Cytoplasm</location>
    </subcellularLocation>
</comment>
<comment type="cofactor">
    <cofactor evidence="11">
        <name>Zn(2+)</name>
        <dbReference type="ChEBI" id="CHEBI:29105"/>
    </cofactor>
    <text evidence="11">Binds 1 zinc ion per subunit.</text>
</comment>
<dbReference type="eggNOG" id="COG0735">
    <property type="taxonomic scope" value="Bacteria"/>
</dbReference>
<keyword evidence="4" id="KW-0678">Repressor</keyword>
<dbReference type="InterPro" id="IPR002481">
    <property type="entry name" value="FUR"/>
</dbReference>
<evidence type="ECO:0000313" key="13">
    <source>
        <dbReference type="EMBL" id="AEP10504.1"/>
    </source>
</evidence>
<dbReference type="STRING" id="856793.MICA_2199"/>
<feature type="region of interest" description="Disordered" evidence="12">
    <location>
        <begin position="136"/>
        <end position="156"/>
    </location>
</feature>
<feature type="binding site" evidence="11">
    <location>
        <position position="92"/>
    </location>
    <ligand>
        <name>Zn(2+)</name>
        <dbReference type="ChEBI" id="CHEBI:29105"/>
    </ligand>
</feature>
<dbReference type="GO" id="GO:0008270">
    <property type="term" value="F:zinc ion binding"/>
    <property type="evidence" value="ECO:0007669"/>
    <property type="project" value="TreeGrafter"/>
</dbReference>
<dbReference type="GO" id="GO:0000976">
    <property type="term" value="F:transcription cis-regulatory region binding"/>
    <property type="evidence" value="ECO:0007669"/>
    <property type="project" value="TreeGrafter"/>
</dbReference>
<dbReference type="GO" id="GO:0003700">
    <property type="term" value="F:DNA-binding transcription factor activity"/>
    <property type="evidence" value="ECO:0007669"/>
    <property type="project" value="InterPro"/>
</dbReference>
<dbReference type="GO" id="GO:0045892">
    <property type="term" value="P:negative regulation of DNA-templated transcription"/>
    <property type="evidence" value="ECO:0007669"/>
    <property type="project" value="TreeGrafter"/>
</dbReference>
<evidence type="ECO:0000256" key="7">
    <source>
        <dbReference type="ARBA" id="ARBA00023004"/>
    </source>
</evidence>
<evidence type="ECO:0000256" key="6">
    <source>
        <dbReference type="ARBA" id="ARBA00022833"/>
    </source>
</evidence>
<protein>
    <submittedName>
        <fullName evidence="13">Ferric uptake regulation protein</fullName>
    </submittedName>
</protein>
<dbReference type="EMBL" id="CP002382">
    <property type="protein sequence ID" value="AEP10504.1"/>
    <property type="molecule type" value="Genomic_DNA"/>
</dbReference>
<organism evidence="13 14">
    <name type="scientific">Micavibrio aeruginosavorus (strain ARL-13)</name>
    <dbReference type="NCBI Taxonomy" id="856793"/>
    <lineage>
        <taxon>Bacteria</taxon>
        <taxon>Pseudomonadati</taxon>
        <taxon>Bdellovibrionota</taxon>
        <taxon>Bdellovibrionia</taxon>
        <taxon>Bdellovibrionales</taxon>
        <taxon>Pseudobdellovibrionaceae</taxon>
        <taxon>Micavibrio</taxon>
    </lineage>
</organism>
<keyword evidence="9" id="KW-0238">DNA-binding</keyword>
<dbReference type="SUPFAM" id="SSF46785">
    <property type="entry name" value="Winged helix' DNA-binding domain"/>
    <property type="match status" value="1"/>
</dbReference>
<feature type="binding site" evidence="11">
    <location>
        <position position="134"/>
    </location>
    <ligand>
        <name>Zn(2+)</name>
        <dbReference type="ChEBI" id="CHEBI:29105"/>
    </ligand>
</feature>
<dbReference type="GO" id="GO:0005737">
    <property type="term" value="C:cytoplasm"/>
    <property type="evidence" value="ECO:0007669"/>
    <property type="project" value="UniProtKB-SubCell"/>
</dbReference>
<accession>G2KRZ6</accession>
<dbReference type="Proteomes" id="UP000009286">
    <property type="component" value="Chromosome"/>
</dbReference>
<evidence type="ECO:0000256" key="5">
    <source>
        <dbReference type="ARBA" id="ARBA00022723"/>
    </source>
</evidence>
<evidence type="ECO:0000256" key="4">
    <source>
        <dbReference type="ARBA" id="ARBA00022491"/>
    </source>
</evidence>
<reference evidence="13 14" key="1">
    <citation type="journal article" date="2011" name="BMC Genomics">
        <title>Genomic insights into an obligate epibiotic bacterial predator: Micavibrio aeruginosavorus ARL-13.</title>
        <authorList>
            <person name="Wang Z."/>
            <person name="Kadouri D."/>
            <person name="Wu M."/>
        </authorList>
    </citation>
    <scope>NUCLEOTIDE SEQUENCE [LARGE SCALE GENOMIC DNA]</scope>
    <source>
        <strain evidence="13 14">ARL-13</strain>
    </source>
</reference>
<dbReference type="OrthoDB" id="8659436at2"/>
<keyword evidence="7" id="KW-0408">Iron</keyword>
<dbReference type="AlphaFoldDB" id="G2KRZ6"/>
<dbReference type="KEGG" id="mai:MICA_2199"/>
<evidence type="ECO:0000256" key="8">
    <source>
        <dbReference type="ARBA" id="ARBA00023015"/>
    </source>
</evidence>
<evidence type="ECO:0000256" key="11">
    <source>
        <dbReference type="PIRSR" id="PIRSR602481-1"/>
    </source>
</evidence>
<feature type="binding site" evidence="11">
    <location>
        <position position="95"/>
    </location>
    <ligand>
        <name>Zn(2+)</name>
        <dbReference type="ChEBI" id="CHEBI:29105"/>
    </ligand>
</feature>
<dbReference type="HOGENOM" id="CLU_096072_4_0_5"/>
<dbReference type="RefSeq" id="WP_014103727.1">
    <property type="nucleotide sequence ID" value="NC_016026.1"/>
</dbReference>
<comment type="similarity">
    <text evidence="2">Belongs to the Fur family.</text>
</comment>
<evidence type="ECO:0000256" key="1">
    <source>
        <dbReference type="ARBA" id="ARBA00004496"/>
    </source>
</evidence>
<dbReference type="CDD" id="cd07153">
    <property type="entry name" value="Fur_like"/>
    <property type="match status" value="1"/>
</dbReference>
<name>G2KRZ6_MICAA</name>
<keyword evidence="6 11" id="KW-0862">Zinc</keyword>
<dbReference type="Pfam" id="PF01475">
    <property type="entry name" value="FUR"/>
    <property type="match status" value="1"/>
</dbReference>
<dbReference type="PANTHER" id="PTHR33202">
    <property type="entry name" value="ZINC UPTAKE REGULATION PROTEIN"/>
    <property type="match status" value="1"/>
</dbReference>
<proteinExistence type="inferred from homology"/>
<keyword evidence="14" id="KW-1185">Reference proteome</keyword>
<dbReference type="InterPro" id="IPR043135">
    <property type="entry name" value="Fur_C"/>
</dbReference>
<keyword evidence="8" id="KW-0805">Transcription regulation</keyword>
<evidence type="ECO:0000256" key="3">
    <source>
        <dbReference type="ARBA" id="ARBA00022490"/>
    </source>
</evidence>
<dbReference type="Gene3D" id="3.30.1490.190">
    <property type="match status" value="1"/>
</dbReference>
<dbReference type="Gene3D" id="1.10.10.10">
    <property type="entry name" value="Winged helix-like DNA-binding domain superfamily/Winged helix DNA-binding domain"/>
    <property type="match status" value="1"/>
</dbReference>
<dbReference type="PANTHER" id="PTHR33202:SF18">
    <property type="entry name" value="TRANSCRIPTIONAL REGULATOR FURA"/>
    <property type="match status" value="1"/>
</dbReference>
<dbReference type="GO" id="GO:1900376">
    <property type="term" value="P:regulation of secondary metabolite biosynthetic process"/>
    <property type="evidence" value="ECO:0007669"/>
    <property type="project" value="TreeGrafter"/>
</dbReference>
<feature type="binding site" evidence="11">
    <location>
        <position position="131"/>
    </location>
    <ligand>
        <name>Zn(2+)</name>
        <dbReference type="ChEBI" id="CHEBI:29105"/>
    </ligand>
</feature>